<dbReference type="EMBL" id="JANAKD010000167">
    <property type="protein sequence ID" value="KAJ3496711.1"/>
    <property type="molecule type" value="Genomic_DNA"/>
</dbReference>
<accession>A0ACC1R1I4</accession>
<name>A0ACC1R1I4_9HYPO</name>
<keyword evidence="2" id="KW-1185">Reference proteome</keyword>
<sequence length="675" mass="74451">MQTPSKNEYPPWNHARRLDRPFLPHLLVFLGFFWMFAMTVQRPEHPAKTSNQRAPVSVLHPGDSRQGSPTSIVTILPSGPFVSDYSELYPLRTQVPPGLIPTTVITLAKGVSGLSPDHLEDTIRRFEERDDVWDRNFLVCVVVMYDGDNTTTQSLTAELASRLQTLGNEHVVLAPASLLPADGIPEGPYLATTDGLLPVRKLFPDTHGAFVASLVQSPSQVIKYLVATTIDGSPNRAVAVPSRLYYTPTPEKPLNGLRVAIKDNIDVAGVKTFASCLSYGDFYGSKAKSAPAVQKLLDLGAIIVGKTGMSQFADAEDPTGDFVDFHAPRNPRGDGNRSPGGSSFGAGAAAGAYDWIDFTIGTDTGGSVRQPAASQSVYGLRPSRGTLSVDGTVIIHRELDTIGILSRDLGILETVSRHLYDIDTVLEAAKSETYSPTPTILYPTHFFPVEDQAAQDLYEKTVTALEKVLGVKRRSVNLHQEWKKAHPGSDEVYEEYFQEVFYDYVVWGQFHERASFRDEYQAEFGRLPYVNPLSRFRWEVGKNMTEEHFSSVRAKRDEFQSFIEAIFGHNAIMITPFKFGEPERRDIYRPAAEFGWGLRAAFQSPMAGQPEIVFPVGQLPVFSSTSQRDESYGVIASLIGSKGLDLPIIAIATKMLQELGVPRAVFTGPTPFKVM</sequence>
<evidence type="ECO:0000313" key="1">
    <source>
        <dbReference type="EMBL" id="KAJ3496711.1"/>
    </source>
</evidence>
<dbReference type="Proteomes" id="UP001148737">
    <property type="component" value="Unassembled WGS sequence"/>
</dbReference>
<protein>
    <submittedName>
        <fullName evidence="1">Uncharacterized protein</fullName>
    </submittedName>
</protein>
<gene>
    <name evidence="1" type="ORF">NLG97_g2457</name>
</gene>
<reference evidence="1" key="1">
    <citation type="submission" date="2022-07" db="EMBL/GenBank/DDBJ databases">
        <title>Genome Sequence of Lecanicillium saksenae.</title>
        <authorList>
            <person name="Buettner E."/>
        </authorList>
    </citation>
    <scope>NUCLEOTIDE SEQUENCE</scope>
    <source>
        <strain evidence="1">VT-O1</strain>
    </source>
</reference>
<organism evidence="1 2">
    <name type="scientific">Lecanicillium saksenae</name>
    <dbReference type="NCBI Taxonomy" id="468837"/>
    <lineage>
        <taxon>Eukaryota</taxon>
        <taxon>Fungi</taxon>
        <taxon>Dikarya</taxon>
        <taxon>Ascomycota</taxon>
        <taxon>Pezizomycotina</taxon>
        <taxon>Sordariomycetes</taxon>
        <taxon>Hypocreomycetidae</taxon>
        <taxon>Hypocreales</taxon>
        <taxon>Cordycipitaceae</taxon>
        <taxon>Lecanicillium</taxon>
    </lineage>
</organism>
<evidence type="ECO:0000313" key="2">
    <source>
        <dbReference type="Proteomes" id="UP001148737"/>
    </source>
</evidence>
<proteinExistence type="predicted"/>
<comment type="caution">
    <text evidence="1">The sequence shown here is derived from an EMBL/GenBank/DDBJ whole genome shotgun (WGS) entry which is preliminary data.</text>
</comment>